<proteinExistence type="predicted"/>
<keyword evidence="3" id="KW-1185">Reference proteome</keyword>
<sequence>MLYVGYWRSLHPSDGSNRNPCGMPIGILSLFISAISVAPLLVATVKKWVGWWWATAHYVLVTASVGLIVCAALYDRSGI</sequence>
<evidence type="ECO:0000313" key="2">
    <source>
        <dbReference type="EMBL" id="GAA4497903.1"/>
    </source>
</evidence>
<feature type="transmembrane region" description="Helical" evidence="1">
    <location>
        <begin position="51"/>
        <end position="74"/>
    </location>
</feature>
<name>A0ABP8Q5J3_9ACTN</name>
<comment type="caution">
    <text evidence="2">The sequence shown here is derived from an EMBL/GenBank/DDBJ whole genome shotgun (WGS) entry which is preliminary data.</text>
</comment>
<organism evidence="2 3">
    <name type="scientific">Actinoallomurus oryzae</name>
    <dbReference type="NCBI Taxonomy" id="502180"/>
    <lineage>
        <taxon>Bacteria</taxon>
        <taxon>Bacillati</taxon>
        <taxon>Actinomycetota</taxon>
        <taxon>Actinomycetes</taxon>
        <taxon>Streptosporangiales</taxon>
        <taxon>Thermomonosporaceae</taxon>
        <taxon>Actinoallomurus</taxon>
    </lineage>
</organism>
<keyword evidence="1" id="KW-0812">Transmembrane</keyword>
<evidence type="ECO:0000256" key="1">
    <source>
        <dbReference type="SAM" id="Phobius"/>
    </source>
</evidence>
<protein>
    <submittedName>
        <fullName evidence="2">Uncharacterized protein</fullName>
    </submittedName>
</protein>
<accession>A0ABP8Q5J3</accession>
<keyword evidence="1" id="KW-0472">Membrane</keyword>
<gene>
    <name evidence="2" type="ORF">GCM10023191_042110</name>
</gene>
<feature type="transmembrane region" description="Helical" evidence="1">
    <location>
        <begin position="21"/>
        <end position="45"/>
    </location>
</feature>
<dbReference type="Proteomes" id="UP001500503">
    <property type="component" value="Unassembled WGS sequence"/>
</dbReference>
<dbReference type="EMBL" id="BAABHF010000023">
    <property type="protein sequence ID" value="GAA4497903.1"/>
    <property type="molecule type" value="Genomic_DNA"/>
</dbReference>
<keyword evidence="1" id="KW-1133">Transmembrane helix</keyword>
<reference evidence="3" key="1">
    <citation type="journal article" date="2019" name="Int. J. Syst. Evol. Microbiol.">
        <title>The Global Catalogue of Microorganisms (GCM) 10K type strain sequencing project: providing services to taxonomists for standard genome sequencing and annotation.</title>
        <authorList>
            <consortium name="The Broad Institute Genomics Platform"/>
            <consortium name="The Broad Institute Genome Sequencing Center for Infectious Disease"/>
            <person name="Wu L."/>
            <person name="Ma J."/>
        </authorList>
    </citation>
    <scope>NUCLEOTIDE SEQUENCE [LARGE SCALE GENOMIC DNA]</scope>
    <source>
        <strain evidence="3">JCM 17933</strain>
    </source>
</reference>
<evidence type="ECO:0000313" key="3">
    <source>
        <dbReference type="Proteomes" id="UP001500503"/>
    </source>
</evidence>